<dbReference type="InterPro" id="IPR036390">
    <property type="entry name" value="WH_DNA-bd_sf"/>
</dbReference>
<dbReference type="SMART" id="SM00895">
    <property type="entry name" value="FCD"/>
    <property type="match status" value="1"/>
</dbReference>
<dbReference type="Pfam" id="PF07729">
    <property type="entry name" value="FCD"/>
    <property type="match status" value="1"/>
</dbReference>
<dbReference type="GO" id="GO:0003677">
    <property type="term" value="F:DNA binding"/>
    <property type="evidence" value="ECO:0007669"/>
    <property type="project" value="UniProtKB-KW"/>
</dbReference>
<dbReference type="Pfam" id="PF00392">
    <property type="entry name" value="GntR"/>
    <property type="match status" value="1"/>
</dbReference>
<dbReference type="Gene3D" id="1.10.10.10">
    <property type="entry name" value="Winged helix-like DNA-binding domain superfamily/Winged helix DNA-binding domain"/>
    <property type="match status" value="1"/>
</dbReference>
<organism evidence="5">
    <name type="scientific">bioreactor metagenome</name>
    <dbReference type="NCBI Taxonomy" id="1076179"/>
    <lineage>
        <taxon>unclassified sequences</taxon>
        <taxon>metagenomes</taxon>
        <taxon>ecological metagenomes</taxon>
    </lineage>
</organism>
<dbReference type="GO" id="GO:0003700">
    <property type="term" value="F:DNA-binding transcription factor activity"/>
    <property type="evidence" value="ECO:0007669"/>
    <property type="project" value="InterPro"/>
</dbReference>
<gene>
    <name evidence="5" type="ORF">SDC9_106362</name>
</gene>
<dbReference type="Gene3D" id="1.20.120.530">
    <property type="entry name" value="GntR ligand-binding domain-like"/>
    <property type="match status" value="1"/>
</dbReference>
<dbReference type="InterPro" id="IPR036388">
    <property type="entry name" value="WH-like_DNA-bd_sf"/>
</dbReference>
<protein>
    <recommendedName>
        <fullName evidence="4">HTH gntR-type domain-containing protein</fullName>
    </recommendedName>
</protein>
<dbReference type="SUPFAM" id="SSF48008">
    <property type="entry name" value="GntR ligand-binding domain-like"/>
    <property type="match status" value="1"/>
</dbReference>
<dbReference type="SMART" id="SM00345">
    <property type="entry name" value="HTH_GNTR"/>
    <property type="match status" value="1"/>
</dbReference>
<dbReference type="PANTHER" id="PTHR43537">
    <property type="entry name" value="TRANSCRIPTIONAL REGULATOR, GNTR FAMILY"/>
    <property type="match status" value="1"/>
</dbReference>
<keyword evidence="1" id="KW-0805">Transcription regulation</keyword>
<dbReference type="EMBL" id="VSSQ01017332">
    <property type="protein sequence ID" value="MPM59518.1"/>
    <property type="molecule type" value="Genomic_DNA"/>
</dbReference>
<dbReference type="SUPFAM" id="SSF46785">
    <property type="entry name" value="Winged helix' DNA-binding domain"/>
    <property type="match status" value="1"/>
</dbReference>
<dbReference type="CDD" id="cd07377">
    <property type="entry name" value="WHTH_GntR"/>
    <property type="match status" value="1"/>
</dbReference>
<comment type="caution">
    <text evidence="5">The sequence shown here is derived from an EMBL/GenBank/DDBJ whole genome shotgun (WGS) entry which is preliminary data.</text>
</comment>
<sequence>MTDTEGDGLDLAERIAGVLRERLITGAAVPGEQLSEAALASDLEVSRNTLREAFRILIHEGTLERIPNRGVFVRVPSVSSILDVFRVRRVIEVAAVREALPKHPAIADARDAVERAKQAQEIPEWTIVGTANMEFHSALVSLADSPRLNIFFQNVLAELRIAFVSLHSAEHLHAPFVEQNEELTVLLEQGRMTEAAAELETYLARSERLVLASFGRMGQS</sequence>
<accession>A0A645B375</accession>
<proteinExistence type="predicted"/>
<dbReference type="PANTHER" id="PTHR43537:SF45">
    <property type="entry name" value="GNTR FAMILY REGULATORY PROTEIN"/>
    <property type="match status" value="1"/>
</dbReference>
<evidence type="ECO:0000313" key="5">
    <source>
        <dbReference type="EMBL" id="MPM59518.1"/>
    </source>
</evidence>
<evidence type="ECO:0000256" key="3">
    <source>
        <dbReference type="ARBA" id="ARBA00023163"/>
    </source>
</evidence>
<dbReference type="InterPro" id="IPR000524">
    <property type="entry name" value="Tscrpt_reg_HTH_GntR"/>
</dbReference>
<dbReference type="InterPro" id="IPR008920">
    <property type="entry name" value="TF_FadR/GntR_C"/>
</dbReference>
<dbReference type="InterPro" id="IPR011711">
    <property type="entry name" value="GntR_C"/>
</dbReference>
<keyword evidence="3" id="KW-0804">Transcription</keyword>
<reference evidence="5" key="1">
    <citation type="submission" date="2019-08" db="EMBL/GenBank/DDBJ databases">
        <authorList>
            <person name="Kucharzyk K."/>
            <person name="Murdoch R.W."/>
            <person name="Higgins S."/>
            <person name="Loffler F."/>
        </authorList>
    </citation>
    <scope>NUCLEOTIDE SEQUENCE</scope>
</reference>
<feature type="domain" description="HTH gntR-type" evidence="4">
    <location>
        <begin position="9"/>
        <end position="76"/>
    </location>
</feature>
<evidence type="ECO:0000256" key="2">
    <source>
        <dbReference type="ARBA" id="ARBA00023125"/>
    </source>
</evidence>
<evidence type="ECO:0000256" key="1">
    <source>
        <dbReference type="ARBA" id="ARBA00023015"/>
    </source>
</evidence>
<evidence type="ECO:0000259" key="4">
    <source>
        <dbReference type="PROSITE" id="PS50949"/>
    </source>
</evidence>
<dbReference type="AlphaFoldDB" id="A0A645B375"/>
<dbReference type="PROSITE" id="PS50949">
    <property type="entry name" value="HTH_GNTR"/>
    <property type="match status" value="1"/>
</dbReference>
<keyword evidence="2" id="KW-0238">DNA-binding</keyword>
<name>A0A645B375_9ZZZZ</name>